<dbReference type="EMBL" id="CP021455">
    <property type="protein sequence ID" value="ARU04771.1"/>
    <property type="molecule type" value="Genomic_DNA"/>
</dbReference>
<dbReference type="KEGG" id="cser:CCO03_08850"/>
<keyword evidence="1" id="KW-1133">Transmembrane helix</keyword>
<feature type="transmembrane region" description="Helical" evidence="1">
    <location>
        <begin position="171"/>
        <end position="188"/>
    </location>
</feature>
<name>A0A1Y0EMT7_9BURK</name>
<evidence type="ECO:0000313" key="3">
    <source>
        <dbReference type="EMBL" id="ARU04771.1"/>
    </source>
</evidence>
<keyword evidence="1" id="KW-0472">Membrane</keyword>
<keyword evidence="1" id="KW-0812">Transmembrane</keyword>
<organism evidence="3 4">
    <name type="scientific">Comamonas serinivorans</name>
    <dbReference type="NCBI Taxonomy" id="1082851"/>
    <lineage>
        <taxon>Bacteria</taxon>
        <taxon>Pseudomonadati</taxon>
        <taxon>Pseudomonadota</taxon>
        <taxon>Betaproteobacteria</taxon>
        <taxon>Burkholderiales</taxon>
        <taxon>Comamonadaceae</taxon>
        <taxon>Comamonas</taxon>
    </lineage>
</organism>
<dbReference type="NCBIfam" id="TIGR04174">
    <property type="entry name" value="IPTL_CTERM"/>
    <property type="match status" value="1"/>
</dbReference>
<keyword evidence="4" id="KW-1185">Reference proteome</keyword>
<dbReference type="Gene3D" id="2.60.40.1080">
    <property type="match status" value="1"/>
</dbReference>
<evidence type="ECO:0000313" key="4">
    <source>
        <dbReference type="Proteomes" id="UP000196138"/>
    </source>
</evidence>
<protein>
    <recommendedName>
        <fullName evidence="2">IPTL-CTERM protein sorting domain-containing protein</fullName>
    </recommendedName>
</protein>
<feature type="domain" description="IPTL-CTERM protein sorting" evidence="2">
    <location>
        <begin position="166"/>
        <end position="192"/>
    </location>
</feature>
<gene>
    <name evidence="3" type="ORF">CCO03_08850</name>
</gene>
<dbReference type="Pfam" id="PF18203">
    <property type="entry name" value="IPTL-CTERM"/>
    <property type="match status" value="1"/>
</dbReference>
<sequence>MAGVPGSPGVDGQALTGPLAVQACAGDGVAGADGAGIQGGQAGGPAMGAGAGGNGGAAGQPGLVRMSFVASQVIDFPAQPASHRMADGTFMLEFAATTSSGLPVTYSSLTPSVCTVTGATVTPLAAGVCTIAADQPGGDVEGVPYGSAARVTQDISIQAAAANAVAPVPTLSTWALGLLTGVLSLMGYRRRRA</sequence>
<dbReference type="AlphaFoldDB" id="A0A1Y0EMT7"/>
<evidence type="ECO:0000259" key="2">
    <source>
        <dbReference type="Pfam" id="PF18203"/>
    </source>
</evidence>
<dbReference type="Proteomes" id="UP000196138">
    <property type="component" value="Chromosome"/>
</dbReference>
<dbReference type="InterPro" id="IPR026442">
    <property type="entry name" value="IPTL_CTERM"/>
</dbReference>
<evidence type="ECO:0000256" key="1">
    <source>
        <dbReference type="SAM" id="Phobius"/>
    </source>
</evidence>
<accession>A0A1Y0EMT7</accession>
<reference evidence="3 4" key="1">
    <citation type="submission" date="2017-05" db="EMBL/GenBank/DDBJ databases">
        <authorList>
            <person name="Song R."/>
            <person name="Chenine A.L."/>
            <person name="Ruprecht R.M."/>
        </authorList>
    </citation>
    <scope>NUCLEOTIDE SEQUENCE [LARGE SCALE GENOMIC DNA]</scope>
    <source>
        <strain evidence="3 4">DSM 26136</strain>
    </source>
</reference>
<proteinExistence type="predicted"/>